<dbReference type="Pfam" id="PF07715">
    <property type="entry name" value="Plug"/>
    <property type="match status" value="1"/>
</dbReference>
<accession>A0A4R2LEN5</accession>
<keyword evidence="6" id="KW-0408">Iron</keyword>
<evidence type="ECO:0000313" key="16">
    <source>
        <dbReference type="EMBL" id="TCO77745.1"/>
    </source>
</evidence>
<comment type="caution">
    <text evidence="16">The sequence shown here is derived from an EMBL/GenBank/DDBJ whole genome shotgun (WGS) entry which is preliminary data.</text>
</comment>
<organism evidence="16 17">
    <name type="scientific">Chromatocurvus halotolerans</name>
    <dbReference type="NCBI Taxonomy" id="1132028"/>
    <lineage>
        <taxon>Bacteria</taxon>
        <taxon>Pseudomonadati</taxon>
        <taxon>Pseudomonadota</taxon>
        <taxon>Gammaproteobacteria</taxon>
        <taxon>Cellvibrionales</taxon>
        <taxon>Halieaceae</taxon>
        <taxon>Chromatocurvus</taxon>
    </lineage>
</organism>
<dbReference type="GO" id="GO:0006826">
    <property type="term" value="P:iron ion transport"/>
    <property type="evidence" value="ECO:0007669"/>
    <property type="project" value="UniProtKB-KW"/>
</dbReference>
<dbReference type="SUPFAM" id="SSF56935">
    <property type="entry name" value="Porins"/>
    <property type="match status" value="1"/>
</dbReference>
<evidence type="ECO:0000256" key="11">
    <source>
        <dbReference type="PROSITE-ProRule" id="PRU01360"/>
    </source>
</evidence>
<evidence type="ECO:0000256" key="8">
    <source>
        <dbReference type="ARBA" id="ARBA00023077"/>
    </source>
</evidence>
<dbReference type="InterPro" id="IPR012910">
    <property type="entry name" value="Plug_dom"/>
</dbReference>
<feature type="chain" id="PRO_5020885463" evidence="13">
    <location>
        <begin position="24"/>
        <end position="687"/>
    </location>
</feature>
<evidence type="ECO:0000259" key="14">
    <source>
        <dbReference type="Pfam" id="PF00593"/>
    </source>
</evidence>
<comment type="similarity">
    <text evidence="11 12">Belongs to the TonB-dependent receptor family.</text>
</comment>
<dbReference type="EMBL" id="SLWX01000002">
    <property type="protein sequence ID" value="TCO77745.1"/>
    <property type="molecule type" value="Genomic_DNA"/>
</dbReference>
<dbReference type="InterPro" id="IPR039426">
    <property type="entry name" value="TonB-dep_rcpt-like"/>
</dbReference>
<comment type="subcellular location">
    <subcellularLocation>
        <location evidence="1 11">Cell outer membrane</location>
        <topology evidence="1 11">Multi-pass membrane protein</topology>
    </subcellularLocation>
</comment>
<protein>
    <submittedName>
        <fullName evidence="16">Outer membrane receptor protein involved in Fe transport</fullName>
    </submittedName>
</protein>
<gene>
    <name evidence="16" type="ORF">EV688_102202</name>
</gene>
<keyword evidence="9 11" id="KW-0472">Membrane</keyword>
<evidence type="ECO:0000256" key="9">
    <source>
        <dbReference type="ARBA" id="ARBA00023136"/>
    </source>
</evidence>
<dbReference type="GO" id="GO:0009279">
    <property type="term" value="C:cell outer membrane"/>
    <property type="evidence" value="ECO:0007669"/>
    <property type="project" value="UniProtKB-SubCell"/>
</dbReference>
<dbReference type="InterPro" id="IPR036942">
    <property type="entry name" value="Beta-barrel_TonB_sf"/>
</dbReference>
<evidence type="ECO:0000256" key="5">
    <source>
        <dbReference type="ARBA" id="ARBA00022692"/>
    </source>
</evidence>
<keyword evidence="3 11" id="KW-1134">Transmembrane beta strand</keyword>
<evidence type="ECO:0000256" key="12">
    <source>
        <dbReference type="RuleBase" id="RU003357"/>
    </source>
</evidence>
<dbReference type="Gene3D" id="2.170.130.10">
    <property type="entry name" value="TonB-dependent receptor, plug domain"/>
    <property type="match status" value="1"/>
</dbReference>
<evidence type="ECO:0000256" key="1">
    <source>
        <dbReference type="ARBA" id="ARBA00004571"/>
    </source>
</evidence>
<evidence type="ECO:0000256" key="10">
    <source>
        <dbReference type="ARBA" id="ARBA00023237"/>
    </source>
</evidence>
<keyword evidence="16" id="KW-0675">Receptor</keyword>
<dbReference type="PROSITE" id="PS52016">
    <property type="entry name" value="TONB_DEPENDENT_REC_3"/>
    <property type="match status" value="1"/>
</dbReference>
<dbReference type="AlphaFoldDB" id="A0A4R2LEN5"/>
<evidence type="ECO:0000256" key="13">
    <source>
        <dbReference type="SAM" id="SignalP"/>
    </source>
</evidence>
<dbReference type="Proteomes" id="UP000294980">
    <property type="component" value="Unassembled WGS sequence"/>
</dbReference>
<dbReference type="InterPro" id="IPR000531">
    <property type="entry name" value="Beta-barrel_TonB"/>
</dbReference>
<evidence type="ECO:0000259" key="15">
    <source>
        <dbReference type="Pfam" id="PF07715"/>
    </source>
</evidence>
<evidence type="ECO:0000256" key="4">
    <source>
        <dbReference type="ARBA" id="ARBA00022496"/>
    </source>
</evidence>
<feature type="signal peptide" evidence="13">
    <location>
        <begin position="1"/>
        <end position="23"/>
    </location>
</feature>
<dbReference type="PANTHER" id="PTHR32552">
    <property type="entry name" value="FERRICHROME IRON RECEPTOR-RELATED"/>
    <property type="match status" value="1"/>
</dbReference>
<evidence type="ECO:0000256" key="7">
    <source>
        <dbReference type="ARBA" id="ARBA00023065"/>
    </source>
</evidence>
<keyword evidence="5 11" id="KW-0812">Transmembrane</keyword>
<evidence type="ECO:0000256" key="2">
    <source>
        <dbReference type="ARBA" id="ARBA00022448"/>
    </source>
</evidence>
<dbReference type="PANTHER" id="PTHR32552:SF81">
    <property type="entry name" value="TONB-DEPENDENT OUTER MEMBRANE RECEPTOR"/>
    <property type="match status" value="1"/>
</dbReference>
<keyword evidence="13" id="KW-0732">Signal</keyword>
<proteinExistence type="inferred from homology"/>
<keyword evidence="8 12" id="KW-0798">TonB box</keyword>
<sequence length="687" mass="76628">MPFAPWRSAALPLMLSLSATAVADPPPRLEEVFVSASRSAEKALELPVGWSTIRGDEIDTTAAVHINELMQRVPGAWISRGNGQESLTALRSPVLTGAGGCGPFFMGWDNISLRAPGFCNVNQLFDANAEQADRVEVIRGPGTSVYGSNAMHGVINILTAEPTAEREQRATLETGPFDYYRAKYRYSESRGRHGISLRGNAATDGGFKDDSGFDQQKLTLRHDYAGDIWQVTSALEATNLNQETSGFIQGFRAYKDGSLRRRNPNPEAYRDTWSLRAYSRWQRELAPDTSLTVTPYLRRNRMEFLQHFLPWQPVETNGHESAGLNVVLTVDEGNLEWIRGIDLERTNGYLSEIQANDFSPNQPRGVHYDYTVDASVAAAYTQLNWQPATDWTLQAGGRFEHRRYDYDNRTGDGSACAPEASACRFFRPADREDRFSDASFNLGASYGGLGNNVVYTRLARGFRAPQTAELYRLQSGQTIAELDSERIDSVEVGWRGDFDARLSWDLTLYAMNKTDVIFQDADRQNVSGAETSHRGLEVTLDYRADGGWYAGLDASAARHRYEGQTPLLGSGSDISGNDITTAPRLFGSARIGREMSLLGPGHAELEWVYMDSYYLDPDNNHEYDGHSLLNLRLRSAISANWEAGLRVTNLLNRDYAERADFGFGQYRYFVGQPRGVYAEVSWYPGGR</sequence>
<keyword evidence="4" id="KW-0410">Iron transport</keyword>
<dbReference type="InterPro" id="IPR037066">
    <property type="entry name" value="Plug_dom_sf"/>
</dbReference>
<keyword evidence="17" id="KW-1185">Reference proteome</keyword>
<evidence type="ECO:0000256" key="3">
    <source>
        <dbReference type="ARBA" id="ARBA00022452"/>
    </source>
</evidence>
<evidence type="ECO:0000256" key="6">
    <source>
        <dbReference type="ARBA" id="ARBA00023004"/>
    </source>
</evidence>
<keyword evidence="10 11" id="KW-0998">Cell outer membrane</keyword>
<keyword evidence="7" id="KW-0406">Ion transport</keyword>
<feature type="domain" description="TonB-dependent receptor-like beta-barrel" evidence="14">
    <location>
        <begin position="175"/>
        <end position="650"/>
    </location>
</feature>
<feature type="domain" description="TonB-dependent receptor plug" evidence="15">
    <location>
        <begin position="45"/>
        <end position="154"/>
    </location>
</feature>
<name>A0A4R2LEN5_9GAMM</name>
<keyword evidence="2 11" id="KW-0813">Transport</keyword>
<reference evidence="16 17" key="1">
    <citation type="submission" date="2019-03" db="EMBL/GenBank/DDBJ databases">
        <title>Genomic Encyclopedia of Type Strains, Phase IV (KMG-IV): sequencing the most valuable type-strain genomes for metagenomic binning, comparative biology and taxonomic classification.</title>
        <authorList>
            <person name="Goeker M."/>
        </authorList>
    </citation>
    <scope>NUCLEOTIDE SEQUENCE [LARGE SCALE GENOMIC DNA]</scope>
    <source>
        <strain evidence="16 17">DSM 23344</strain>
    </source>
</reference>
<evidence type="ECO:0000313" key="17">
    <source>
        <dbReference type="Proteomes" id="UP000294980"/>
    </source>
</evidence>
<dbReference type="Gene3D" id="2.40.170.20">
    <property type="entry name" value="TonB-dependent receptor, beta-barrel domain"/>
    <property type="match status" value="1"/>
</dbReference>
<dbReference type="Pfam" id="PF00593">
    <property type="entry name" value="TonB_dep_Rec_b-barrel"/>
    <property type="match status" value="1"/>
</dbReference>
<dbReference type="RefSeq" id="WP_240624192.1">
    <property type="nucleotide sequence ID" value="NZ_QQSW01000001.1"/>
</dbReference>